<proteinExistence type="predicted"/>
<feature type="region of interest" description="Disordered" evidence="1">
    <location>
        <begin position="1"/>
        <end position="41"/>
    </location>
</feature>
<evidence type="ECO:0000256" key="1">
    <source>
        <dbReference type="SAM" id="MobiDB-lite"/>
    </source>
</evidence>
<reference evidence="3 4" key="2">
    <citation type="journal article" date="2018" name="PLoS ONE">
        <title>The draft genome of Kipferlia bialata reveals reductive genome evolution in fornicate parasites.</title>
        <authorList>
            <person name="Tanifuji G."/>
            <person name="Takabayashi S."/>
            <person name="Kume K."/>
            <person name="Takagi M."/>
            <person name="Nakayama T."/>
            <person name="Kamikawa R."/>
            <person name="Inagaki Y."/>
            <person name="Hashimoto T."/>
        </authorList>
    </citation>
    <scope>NUCLEOTIDE SEQUENCE [LARGE SCALE GENOMIC DNA]</scope>
    <source>
        <strain evidence="3">NY0173</strain>
    </source>
</reference>
<evidence type="ECO:0000313" key="4">
    <source>
        <dbReference type="Proteomes" id="UP000265618"/>
    </source>
</evidence>
<comment type="caution">
    <text evidence="3">The sequence shown here is derived from an EMBL/GenBank/DDBJ whole genome shotgun (WGS) entry which is preliminary data.</text>
</comment>
<evidence type="ECO:0000313" key="2">
    <source>
        <dbReference type="EMBL" id="GIQ80069.1"/>
    </source>
</evidence>
<sequence length="425" mass="47570">MPAQDDSYVRRFQRQSQFSSPAVPRARRRLPPHHPTRSQLEVSPDIDAHVMKPLPLHLRQSEVTVTRQRPEASRAHRDTSIKCRTAPMKRPSAYARNRAAEVKARVASLDMPKASAYAKMHKRQEGYVQQRKAQKMATLYSRVSALESVPGAKDVPLPADVRPPADLNLRQAMVGEYPGTSRGIPTRLGLSVQDLPREEIDTLIGLSAQADSLCSAIPVTLDRIEGLRHKLDQLTAARGCIYQSCQLDMPKTLPQTRKARQEMKALLSEGGDRSEGEGARPDYSSMSGPALLRERMGRGDIKEYAHRLCHLEAILRRATTEQRQALRQERGAIDMLPGHVSSRARGETEEGEGEGGETPGERRRVARNRRLANTPNTVSDQEHRRLLSQQLAAQERESAMYGRMRQPTIAVTRPILGTVRAHIQE</sequence>
<accession>A0A9K3CUE3</accession>
<organism evidence="3 4">
    <name type="scientific">Kipferlia bialata</name>
    <dbReference type="NCBI Taxonomy" id="797122"/>
    <lineage>
        <taxon>Eukaryota</taxon>
        <taxon>Metamonada</taxon>
        <taxon>Carpediemonas-like organisms</taxon>
        <taxon>Kipferlia</taxon>
    </lineage>
</organism>
<dbReference type="AlphaFoldDB" id="A0A9K3CUE3"/>
<dbReference type="EMBL" id="BDIP01000099">
    <property type="protein sequence ID" value="GIQ80069.1"/>
    <property type="molecule type" value="Genomic_DNA"/>
</dbReference>
<feature type="compositionally biased region" description="Basic residues" evidence="1">
    <location>
        <begin position="25"/>
        <end position="36"/>
    </location>
</feature>
<protein>
    <submittedName>
        <fullName evidence="3">Uncharacterized protein</fullName>
    </submittedName>
</protein>
<feature type="region of interest" description="Disordered" evidence="1">
    <location>
        <begin position="328"/>
        <end position="384"/>
    </location>
</feature>
<name>A0A9K3CUE3_9EUKA</name>
<dbReference type="EMBL" id="BDIP01000753">
    <property type="protein sequence ID" value="GIQ82610.1"/>
    <property type="molecule type" value="Genomic_DNA"/>
</dbReference>
<gene>
    <name evidence="2" type="ORF">KIPB_000805</name>
    <name evidence="3" type="ORF">KIPB_003775</name>
</gene>
<reference evidence="3" key="1">
    <citation type="submission" date="2016-10" db="EMBL/GenBank/DDBJ databases">
        <authorList>
            <person name="Tanifuji G."/>
            <person name="Kume K."/>
            <person name="Nakayama T."/>
            <person name="Takabayashi S."/>
            <person name="Hashimoto T."/>
        </authorList>
    </citation>
    <scope>NUCLEOTIDE SEQUENCE</scope>
    <source>
        <strain evidence="3">NY0173</strain>
    </source>
</reference>
<dbReference type="Proteomes" id="UP000265618">
    <property type="component" value="Unassembled WGS sequence"/>
</dbReference>
<feature type="region of interest" description="Disordered" evidence="1">
    <location>
        <begin position="267"/>
        <end position="288"/>
    </location>
</feature>
<keyword evidence="4" id="KW-1185">Reference proteome</keyword>
<feature type="compositionally biased region" description="Basic and acidic residues" evidence="1">
    <location>
        <begin position="270"/>
        <end position="280"/>
    </location>
</feature>
<evidence type="ECO:0000313" key="3">
    <source>
        <dbReference type="EMBL" id="GIQ82610.1"/>
    </source>
</evidence>